<evidence type="ECO:0000313" key="2">
    <source>
        <dbReference type="EMBL" id="OGZ41803.1"/>
    </source>
</evidence>
<protein>
    <submittedName>
        <fullName evidence="2">Uncharacterized protein</fullName>
    </submittedName>
</protein>
<organism evidence="2 3">
    <name type="scientific">Candidatus Portnoybacteria bacterium RIFCSPLOWO2_02_FULL_39_11</name>
    <dbReference type="NCBI Taxonomy" id="1802001"/>
    <lineage>
        <taxon>Bacteria</taxon>
        <taxon>Candidatus Portnoyibacteriota</taxon>
    </lineage>
</organism>
<dbReference type="Proteomes" id="UP000177126">
    <property type="component" value="Unassembled WGS sequence"/>
</dbReference>
<dbReference type="EMBL" id="MHNF01000008">
    <property type="protein sequence ID" value="OGZ41803.1"/>
    <property type="molecule type" value="Genomic_DNA"/>
</dbReference>
<proteinExistence type="predicted"/>
<sequence length="144" mass="15099">MANTNKKIPTLLFAIAVSASLLAGYFCFTPNIAQAVLNMPHMSYASDLSGQSNFSGCQDATTPDHYLLSSAEPTGALAPCCLEKQNNAQSGALASNNFSSDCFYSQLTSASQIVSDISSGPIISFDYPISPTQTGISSSIILIE</sequence>
<name>A0A1G2FUQ4_9BACT</name>
<evidence type="ECO:0000256" key="1">
    <source>
        <dbReference type="SAM" id="SignalP"/>
    </source>
</evidence>
<gene>
    <name evidence="2" type="ORF">A3B04_01885</name>
</gene>
<accession>A0A1G2FUQ4</accession>
<feature type="signal peptide" evidence="1">
    <location>
        <begin position="1"/>
        <end position="23"/>
    </location>
</feature>
<evidence type="ECO:0000313" key="3">
    <source>
        <dbReference type="Proteomes" id="UP000177126"/>
    </source>
</evidence>
<feature type="chain" id="PRO_5009582899" evidence="1">
    <location>
        <begin position="24"/>
        <end position="144"/>
    </location>
</feature>
<keyword evidence="1" id="KW-0732">Signal</keyword>
<dbReference type="AlphaFoldDB" id="A0A1G2FUQ4"/>
<reference evidence="2 3" key="1">
    <citation type="journal article" date="2016" name="Nat. Commun.">
        <title>Thousands of microbial genomes shed light on interconnected biogeochemical processes in an aquifer system.</title>
        <authorList>
            <person name="Anantharaman K."/>
            <person name="Brown C.T."/>
            <person name="Hug L.A."/>
            <person name="Sharon I."/>
            <person name="Castelle C.J."/>
            <person name="Probst A.J."/>
            <person name="Thomas B.C."/>
            <person name="Singh A."/>
            <person name="Wilkins M.J."/>
            <person name="Karaoz U."/>
            <person name="Brodie E.L."/>
            <person name="Williams K.H."/>
            <person name="Hubbard S.S."/>
            <person name="Banfield J.F."/>
        </authorList>
    </citation>
    <scope>NUCLEOTIDE SEQUENCE [LARGE SCALE GENOMIC DNA]</scope>
</reference>
<comment type="caution">
    <text evidence="2">The sequence shown here is derived from an EMBL/GenBank/DDBJ whole genome shotgun (WGS) entry which is preliminary data.</text>
</comment>